<evidence type="ECO:0000313" key="1">
    <source>
        <dbReference type="EMBL" id="KAI0042905.1"/>
    </source>
</evidence>
<keyword evidence="2" id="KW-1185">Reference proteome</keyword>
<sequence>MSLPKPVSRRGRRPSPPPLGNKENAASVVPVPLQGSDELDAPSGRGARTIIPTARIDPVTASHFRPGHVQARASPMHTSLDARADNDDDGDATWQDQHIQAGLIDDDDDGTYLDRLANDTQRRMRPSDDAFSSITYGHSEQVLSASVPVPSLSSTVAAQPIRSTARTPSYDNLFPRDSEILSNMGIPQLNPAFALSPVHTTPHTAPYTHTPYTTPHTPFMYPPHPSPLAGRKRSRTLSEAEKLSRKKGYNDKRYRLSTFSNDPVYHASLAKVMALAKCHFATRDPYPSVNSKNTTIASLFAAEASSPEQNPNQKPLDDRTITMISREEFNVRSEIYKAAHALVPKQYGLVAKPRDKSERLKNATLATFLKTNSRFLYQEIDMETETLDGLYLNKVISDTIEAVFFQNENSLGCRFPSYFNPVTDELLALVYTAIRFDLQCWESGQYTKPKQSRFSSAEFENYDKYMEALARMKDMAVWQHYRVELYDNLRELALPKVDDSNGAAHAPIIALPSDDDILAALEARMAVSKAQLTGTGHQLDDTLDNPSDAHASTSSSIAGGSSEVQSG</sequence>
<organism evidence="1 2">
    <name type="scientific">Auriscalpium vulgare</name>
    <dbReference type="NCBI Taxonomy" id="40419"/>
    <lineage>
        <taxon>Eukaryota</taxon>
        <taxon>Fungi</taxon>
        <taxon>Dikarya</taxon>
        <taxon>Basidiomycota</taxon>
        <taxon>Agaricomycotina</taxon>
        <taxon>Agaricomycetes</taxon>
        <taxon>Russulales</taxon>
        <taxon>Auriscalpiaceae</taxon>
        <taxon>Auriscalpium</taxon>
    </lineage>
</organism>
<dbReference type="EMBL" id="MU276042">
    <property type="protein sequence ID" value="KAI0042905.1"/>
    <property type="molecule type" value="Genomic_DNA"/>
</dbReference>
<accession>A0ACB8RFV7</accession>
<protein>
    <submittedName>
        <fullName evidence="1">Uncharacterized protein</fullName>
    </submittedName>
</protein>
<dbReference type="Proteomes" id="UP000814033">
    <property type="component" value="Unassembled WGS sequence"/>
</dbReference>
<gene>
    <name evidence="1" type="ORF">FA95DRAFT_1609824</name>
</gene>
<proteinExistence type="predicted"/>
<comment type="caution">
    <text evidence="1">The sequence shown here is derived from an EMBL/GenBank/DDBJ whole genome shotgun (WGS) entry which is preliminary data.</text>
</comment>
<evidence type="ECO:0000313" key="2">
    <source>
        <dbReference type="Proteomes" id="UP000814033"/>
    </source>
</evidence>
<reference evidence="1" key="1">
    <citation type="submission" date="2021-02" db="EMBL/GenBank/DDBJ databases">
        <authorList>
            <consortium name="DOE Joint Genome Institute"/>
            <person name="Ahrendt S."/>
            <person name="Looney B.P."/>
            <person name="Miyauchi S."/>
            <person name="Morin E."/>
            <person name="Drula E."/>
            <person name="Courty P.E."/>
            <person name="Chicoki N."/>
            <person name="Fauchery L."/>
            <person name="Kohler A."/>
            <person name="Kuo A."/>
            <person name="Labutti K."/>
            <person name="Pangilinan J."/>
            <person name="Lipzen A."/>
            <person name="Riley R."/>
            <person name="Andreopoulos W."/>
            <person name="He G."/>
            <person name="Johnson J."/>
            <person name="Barry K.W."/>
            <person name="Grigoriev I.V."/>
            <person name="Nagy L."/>
            <person name="Hibbett D."/>
            <person name="Henrissat B."/>
            <person name="Matheny P.B."/>
            <person name="Labbe J."/>
            <person name="Martin F."/>
        </authorList>
    </citation>
    <scope>NUCLEOTIDE SEQUENCE</scope>
    <source>
        <strain evidence="1">FP105234-sp</strain>
    </source>
</reference>
<reference evidence="1" key="2">
    <citation type="journal article" date="2022" name="New Phytol.">
        <title>Evolutionary transition to the ectomycorrhizal habit in the genomes of a hyperdiverse lineage of mushroom-forming fungi.</title>
        <authorList>
            <person name="Looney B."/>
            <person name="Miyauchi S."/>
            <person name="Morin E."/>
            <person name="Drula E."/>
            <person name="Courty P.E."/>
            <person name="Kohler A."/>
            <person name="Kuo A."/>
            <person name="LaButti K."/>
            <person name="Pangilinan J."/>
            <person name="Lipzen A."/>
            <person name="Riley R."/>
            <person name="Andreopoulos W."/>
            <person name="He G."/>
            <person name="Johnson J."/>
            <person name="Nolan M."/>
            <person name="Tritt A."/>
            <person name="Barry K.W."/>
            <person name="Grigoriev I.V."/>
            <person name="Nagy L.G."/>
            <person name="Hibbett D."/>
            <person name="Henrissat B."/>
            <person name="Matheny P.B."/>
            <person name="Labbe J."/>
            <person name="Martin F.M."/>
        </authorList>
    </citation>
    <scope>NUCLEOTIDE SEQUENCE</scope>
    <source>
        <strain evidence="1">FP105234-sp</strain>
    </source>
</reference>
<name>A0ACB8RFV7_9AGAM</name>